<accession>A0A433U1R5</accession>
<evidence type="ECO:0000313" key="3">
    <source>
        <dbReference type="Proteomes" id="UP000271974"/>
    </source>
</evidence>
<feature type="compositionally biased region" description="Basic residues" evidence="1">
    <location>
        <begin position="320"/>
        <end position="331"/>
    </location>
</feature>
<dbReference type="OrthoDB" id="6162497at2759"/>
<dbReference type="Proteomes" id="UP000271974">
    <property type="component" value="Unassembled WGS sequence"/>
</dbReference>
<comment type="caution">
    <text evidence="2">The sequence shown here is derived from an EMBL/GenBank/DDBJ whole genome shotgun (WGS) entry which is preliminary data.</text>
</comment>
<proteinExistence type="predicted"/>
<feature type="region of interest" description="Disordered" evidence="1">
    <location>
        <begin position="650"/>
        <end position="673"/>
    </location>
</feature>
<evidence type="ECO:0000313" key="2">
    <source>
        <dbReference type="EMBL" id="RUS87784.1"/>
    </source>
</evidence>
<keyword evidence="3" id="KW-1185">Reference proteome</keyword>
<feature type="compositionally biased region" description="Polar residues" evidence="1">
    <location>
        <begin position="397"/>
        <end position="408"/>
    </location>
</feature>
<gene>
    <name evidence="2" type="ORF">EGW08_004449</name>
</gene>
<dbReference type="EMBL" id="RQTK01000101">
    <property type="protein sequence ID" value="RUS87784.1"/>
    <property type="molecule type" value="Genomic_DNA"/>
</dbReference>
<dbReference type="AlphaFoldDB" id="A0A433U1R5"/>
<feature type="compositionally biased region" description="Basic and acidic residues" evidence="1">
    <location>
        <begin position="332"/>
        <end position="341"/>
    </location>
</feature>
<feature type="region of interest" description="Disordered" evidence="1">
    <location>
        <begin position="476"/>
        <end position="562"/>
    </location>
</feature>
<feature type="region of interest" description="Disordered" evidence="1">
    <location>
        <begin position="1"/>
        <end position="49"/>
    </location>
</feature>
<evidence type="ECO:0000256" key="1">
    <source>
        <dbReference type="SAM" id="MobiDB-lite"/>
    </source>
</evidence>
<feature type="compositionally biased region" description="Low complexity" evidence="1">
    <location>
        <begin position="352"/>
        <end position="365"/>
    </location>
</feature>
<feature type="compositionally biased region" description="Polar residues" evidence="1">
    <location>
        <begin position="9"/>
        <end position="33"/>
    </location>
</feature>
<feature type="region of interest" description="Disordered" evidence="1">
    <location>
        <begin position="268"/>
        <end position="440"/>
    </location>
</feature>
<name>A0A433U1R5_ELYCH</name>
<feature type="compositionally biased region" description="Basic and acidic residues" evidence="1">
    <location>
        <begin position="428"/>
        <end position="437"/>
    </location>
</feature>
<feature type="compositionally biased region" description="Polar residues" evidence="1">
    <location>
        <begin position="503"/>
        <end position="517"/>
    </location>
</feature>
<protein>
    <submittedName>
        <fullName evidence="2">Uncharacterized protein</fullName>
    </submittedName>
</protein>
<organism evidence="2 3">
    <name type="scientific">Elysia chlorotica</name>
    <name type="common">Eastern emerald elysia</name>
    <name type="synonym">Sea slug</name>
    <dbReference type="NCBI Taxonomy" id="188477"/>
    <lineage>
        <taxon>Eukaryota</taxon>
        <taxon>Metazoa</taxon>
        <taxon>Spiralia</taxon>
        <taxon>Lophotrochozoa</taxon>
        <taxon>Mollusca</taxon>
        <taxon>Gastropoda</taxon>
        <taxon>Heterobranchia</taxon>
        <taxon>Euthyneura</taxon>
        <taxon>Panpulmonata</taxon>
        <taxon>Sacoglossa</taxon>
        <taxon>Placobranchoidea</taxon>
        <taxon>Plakobranchidae</taxon>
        <taxon>Elysia</taxon>
    </lineage>
</organism>
<reference evidence="2 3" key="1">
    <citation type="submission" date="2019-01" db="EMBL/GenBank/DDBJ databases">
        <title>A draft genome assembly of the solar-powered sea slug Elysia chlorotica.</title>
        <authorList>
            <person name="Cai H."/>
            <person name="Li Q."/>
            <person name="Fang X."/>
            <person name="Li J."/>
            <person name="Curtis N.E."/>
            <person name="Altenburger A."/>
            <person name="Shibata T."/>
            <person name="Feng M."/>
            <person name="Maeda T."/>
            <person name="Schwartz J.A."/>
            <person name="Shigenobu S."/>
            <person name="Lundholm N."/>
            <person name="Nishiyama T."/>
            <person name="Yang H."/>
            <person name="Hasebe M."/>
            <person name="Li S."/>
            <person name="Pierce S.K."/>
            <person name="Wang J."/>
        </authorList>
    </citation>
    <scope>NUCLEOTIDE SEQUENCE [LARGE SCALE GENOMIC DNA]</scope>
    <source>
        <strain evidence="2">EC2010</strain>
        <tissue evidence="2">Whole organism of an adult</tissue>
    </source>
</reference>
<sequence>MPWPVWDKSPSSEISSDQNVSVSQPTVPRSSIPDTVDSFKLEPSNKTRHSSTFRQAQFRFANRLIQIRRGTSVTAAQFEPKSITEYKRLKYISNRDIIRKQSVAYTLGEKSGIYDKHCVFVCVTGITIKLNLGQRRPMEAGSSLSFTWSNVWKTRERIHRFSSSVSNVSFHMSDTGLAPQRKPLKNDVALYLSKSQKDDLNKRDSSPDGGTLRKSLELQAKDLYSHFNSTDNFNTIGPRLSFVWDEMGLNLRPLSTTTTSLYEVLTRDEVKPTKKKKKSTPRKENSKRLLIWPKQKEETSHNDKAGPIKPNGSSQEKTAKTRSSKSKKKSKESKDKKESSHISKPGRKRHSQTSGSSVSVSSNSTLEENALDPSRYLPNEKNVKSTSHVTFHETLQEESQFSPMSTRANGGITRPQDSFLPTSPKKAIGKESVDPSHRSSIHKNIETTATVTHNETLQDAAQVPLMSTELAEEVELYHDSSDQASIKKTTEENTEDPLYYSKIDNSWENTSPVTRNKYSQDKSEPQEMQAISVGERKLSATLSSKQPDKAESGKGENPYGLMPLHTNEFETLPTVDPYKNILHTKDDAGAVLKIESGKQIPNAITPHTTLIFQAQASEKLKTQDAYQHRVETYTPFLDLKAKLESEHKQPSVSNSFSGYTSTISSRPSQDSNRAYLSRIPSDYKSATSTRPASGSNLELFKSCERLTSLGNEICLQQSASPYREGGVKEEHFYDCISIEEKSPSLLSAVDTRSRMRRFIRSLSTPIRRAFRWVVGVVGKTDIKDEGKDDNKDDSDTIYFSHQNSQEQLDNISNSNSASQIWLLYCDLRQAQIELKELLTENIKLKMNIAQSNKVNLT</sequence>
<feature type="compositionally biased region" description="Basic and acidic residues" evidence="1">
    <location>
        <begin position="294"/>
        <end position="306"/>
    </location>
</feature>